<dbReference type="SMART" id="SM00382">
    <property type="entry name" value="AAA"/>
    <property type="match status" value="1"/>
</dbReference>
<reference evidence="21" key="1">
    <citation type="submission" date="2016-11" db="UniProtKB">
        <authorList>
            <consortium name="WormBaseParasite"/>
        </authorList>
    </citation>
    <scope>IDENTIFICATION</scope>
</reference>
<dbReference type="GO" id="GO:0005524">
    <property type="term" value="F:ATP binding"/>
    <property type="evidence" value="ECO:0007669"/>
    <property type="project" value="UniProtKB-KW"/>
</dbReference>
<dbReference type="SUPFAM" id="SSF140990">
    <property type="entry name" value="FtsH protease domain-like"/>
    <property type="match status" value="1"/>
</dbReference>
<evidence type="ECO:0000256" key="10">
    <source>
        <dbReference type="ARBA" id="ARBA00022801"/>
    </source>
</evidence>
<dbReference type="InterPro" id="IPR050928">
    <property type="entry name" value="ATP-dep_Zn_Metalloprotease"/>
</dbReference>
<keyword evidence="6" id="KW-0645">Protease</keyword>
<evidence type="ECO:0000256" key="11">
    <source>
        <dbReference type="ARBA" id="ARBA00022833"/>
    </source>
</evidence>
<dbReference type="InterPro" id="IPR000642">
    <property type="entry name" value="Peptidase_M41"/>
</dbReference>
<dbReference type="InterPro" id="IPR037219">
    <property type="entry name" value="Peptidase_M41-like"/>
</dbReference>
<evidence type="ECO:0000256" key="14">
    <source>
        <dbReference type="ARBA" id="ARBA00022989"/>
    </source>
</evidence>
<keyword evidence="8" id="KW-0479">Metal-binding</keyword>
<evidence type="ECO:0000256" key="7">
    <source>
        <dbReference type="ARBA" id="ARBA00022692"/>
    </source>
</evidence>
<evidence type="ECO:0000256" key="15">
    <source>
        <dbReference type="ARBA" id="ARBA00023049"/>
    </source>
</evidence>
<evidence type="ECO:0000256" key="4">
    <source>
        <dbReference type="ARBA" id="ARBA00010044"/>
    </source>
</evidence>
<evidence type="ECO:0000256" key="16">
    <source>
        <dbReference type="ARBA" id="ARBA00023136"/>
    </source>
</evidence>
<dbReference type="Proteomes" id="UP000095287">
    <property type="component" value="Unplaced"/>
</dbReference>
<dbReference type="Pfam" id="PF00004">
    <property type="entry name" value="AAA"/>
    <property type="match status" value="1"/>
</dbReference>
<dbReference type="FunFam" id="3.40.50.300:FF:000277">
    <property type="entry name" value="ATP-dependent zinc metalloprotease FtsH"/>
    <property type="match status" value="1"/>
</dbReference>
<sequence>MLLTVGRISRCYSPISHTIATRCRGFTRLASIVSPIDKPSKTIRNPAPDLNEYWTNWLEKLGSYVHYRHGRRPQPPLRQPSGSPFYNRKKVTERYSKTKATSSTSSNNENSSEGNEEKQENDQDKDRKELLERMKRVFAISLFCYGVLYILSGQHSDVNQTRIVDTTWSDFVNRLLPTGSVSKIIVFPERDIAVIYMYAGAKDINGENLDAIYKMGIPSLSRFETEVRAAELAINLPPENWTQVEYRRLEGYASMLTIGILAIVLAGLYFLFKRVKVSFSMTDMMHNMTKTKFNIIDPHSKGGNLKIKFKDVAGLKEAKVEISEFVDYLQNPAKYVNLGAKLPKGALMTGPPGCGKTLLAKALAAESSAPFISMNGTEFVEVIGGLGASRIRALFKEAKSRAPCIIYIDEIDAIGRKRSEGGSQFGGSSEEEQTLNQLLVEMDGMDSAQGIIVIASTNRPDILDKALMRPGRFDRHVTVDLPTVIERKELFELYLKAIKLDIPIQKYSQRLAQMTPGFSGADIANVVNEAAIHAATNNKKIVTLNDLDHALQRVLAGPEKRSKVLVKEELETVAYHESGHALVGWLLEHTDALLKVSIVPRTSAALGFAQYSPKDRKLFTKEELFDRMCMTLGGRAAENIKFGRITSGAQDDLQKVTKQAYAQVQIYGMSSQIGPLSFSPSPGNERSSQFGKKPYSGQMQKMMDQEVNALVSEAYFTTEKLLRDNIGKLETLAQELLAKEVLGYEDVKKLIGPPTFGEKSVVELADHVLPDPPQEE</sequence>
<dbReference type="FunFam" id="1.10.8.60:FF:000019">
    <property type="entry name" value="AFG3-like AAA ATPase 2"/>
    <property type="match status" value="1"/>
</dbReference>
<dbReference type="Gene3D" id="3.40.1690.20">
    <property type="match status" value="1"/>
</dbReference>
<keyword evidence="13" id="KW-0809">Transit peptide</keyword>
<dbReference type="CDD" id="cd19501">
    <property type="entry name" value="RecA-like_FtsH"/>
    <property type="match status" value="1"/>
</dbReference>
<feature type="transmembrane region" description="Helical" evidence="18">
    <location>
        <begin position="251"/>
        <end position="272"/>
    </location>
</feature>
<dbReference type="HAMAP" id="MF_01458">
    <property type="entry name" value="FtsH"/>
    <property type="match status" value="1"/>
</dbReference>
<organism evidence="20 21">
    <name type="scientific">Steinernema glaseri</name>
    <dbReference type="NCBI Taxonomy" id="37863"/>
    <lineage>
        <taxon>Eukaryota</taxon>
        <taxon>Metazoa</taxon>
        <taxon>Ecdysozoa</taxon>
        <taxon>Nematoda</taxon>
        <taxon>Chromadorea</taxon>
        <taxon>Rhabditida</taxon>
        <taxon>Tylenchina</taxon>
        <taxon>Panagrolaimomorpha</taxon>
        <taxon>Strongyloidoidea</taxon>
        <taxon>Steinernematidae</taxon>
        <taxon>Steinernema</taxon>
    </lineage>
</organism>
<dbReference type="InterPro" id="IPR005936">
    <property type="entry name" value="FtsH"/>
</dbReference>
<dbReference type="AlphaFoldDB" id="A0A1I7YMF9"/>
<evidence type="ECO:0000313" key="20">
    <source>
        <dbReference type="Proteomes" id="UP000095287"/>
    </source>
</evidence>
<keyword evidence="16 18" id="KW-0472">Membrane</keyword>
<evidence type="ECO:0000256" key="18">
    <source>
        <dbReference type="SAM" id="Phobius"/>
    </source>
</evidence>
<dbReference type="Gene3D" id="1.20.58.760">
    <property type="entry name" value="Peptidase M41"/>
    <property type="match status" value="1"/>
</dbReference>
<dbReference type="InterPro" id="IPR041569">
    <property type="entry name" value="AAA_lid_3"/>
</dbReference>
<dbReference type="InterPro" id="IPR003959">
    <property type="entry name" value="ATPase_AAA_core"/>
</dbReference>
<feature type="transmembrane region" description="Helical" evidence="18">
    <location>
        <begin position="137"/>
        <end position="155"/>
    </location>
</feature>
<evidence type="ECO:0000256" key="2">
    <source>
        <dbReference type="ARBA" id="ARBA00004141"/>
    </source>
</evidence>
<dbReference type="GO" id="GO:0004222">
    <property type="term" value="F:metalloendopeptidase activity"/>
    <property type="evidence" value="ECO:0007669"/>
    <property type="project" value="InterPro"/>
</dbReference>
<dbReference type="GO" id="GO:0046872">
    <property type="term" value="F:metal ion binding"/>
    <property type="evidence" value="ECO:0007669"/>
    <property type="project" value="UniProtKB-KW"/>
</dbReference>
<feature type="compositionally biased region" description="Low complexity" evidence="17">
    <location>
        <begin position="98"/>
        <end position="113"/>
    </location>
</feature>
<keyword evidence="12" id="KW-0067">ATP-binding</keyword>
<evidence type="ECO:0000256" key="9">
    <source>
        <dbReference type="ARBA" id="ARBA00022741"/>
    </source>
</evidence>
<comment type="similarity">
    <text evidence="5">In the N-terminal section; belongs to the AAA ATPase family.</text>
</comment>
<keyword evidence="20" id="KW-1185">Reference proteome</keyword>
<dbReference type="WBParaSite" id="L893_g17591.t1">
    <property type="protein sequence ID" value="L893_g17591.t1"/>
    <property type="gene ID" value="L893_g17591"/>
</dbReference>
<comment type="similarity">
    <text evidence="4">In the C-terminal section; belongs to the peptidase M41 family.</text>
</comment>
<proteinExistence type="inferred from homology"/>
<evidence type="ECO:0000256" key="8">
    <source>
        <dbReference type="ARBA" id="ARBA00022723"/>
    </source>
</evidence>
<dbReference type="SUPFAM" id="SSF52540">
    <property type="entry name" value="P-loop containing nucleoside triphosphate hydrolases"/>
    <property type="match status" value="1"/>
</dbReference>
<evidence type="ECO:0000256" key="13">
    <source>
        <dbReference type="ARBA" id="ARBA00022946"/>
    </source>
</evidence>
<evidence type="ECO:0000256" key="3">
    <source>
        <dbReference type="ARBA" id="ARBA00004173"/>
    </source>
</evidence>
<keyword evidence="9" id="KW-0547">Nucleotide-binding</keyword>
<dbReference type="PANTHER" id="PTHR43655">
    <property type="entry name" value="ATP-DEPENDENT PROTEASE"/>
    <property type="match status" value="1"/>
</dbReference>
<dbReference type="Pfam" id="PF01434">
    <property type="entry name" value="Peptidase_M41"/>
    <property type="match status" value="1"/>
</dbReference>
<evidence type="ECO:0000256" key="17">
    <source>
        <dbReference type="SAM" id="MobiDB-lite"/>
    </source>
</evidence>
<comment type="cofactor">
    <cofactor evidence="1">
        <name>Zn(2+)</name>
        <dbReference type="ChEBI" id="CHEBI:29105"/>
    </cofactor>
</comment>
<dbReference type="Pfam" id="PF17862">
    <property type="entry name" value="AAA_lid_3"/>
    <property type="match status" value="1"/>
</dbReference>
<dbReference type="InterPro" id="IPR027417">
    <property type="entry name" value="P-loop_NTPase"/>
</dbReference>
<dbReference type="InterPro" id="IPR003593">
    <property type="entry name" value="AAA+_ATPase"/>
</dbReference>
<comment type="subcellular location">
    <subcellularLocation>
        <location evidence="2">Membrane</location>
        <topology evidence="2">Multi-pass membrane protein</topology>
    </subcellularLocation>
    <subcellularLocation>
        <location evidence="3">Mitochondrion</location>
    </subcellularLocation>
</comment>
<feature type="compositionally biased region" description="Basic and acidic residues" evidence="17">
    <location>
        <begin position="115"/>
        <end position="125"/>
    </location>
</feature>
<keyword evidence="10" id="KW-0378">Hydrolase</keyword>
<evidence type="ECO:0000313" key="21">
    <source>
        <dbReference type="WBParaSite" id="L893_g17591.t1"/>
    </source>
</evidence>
<dbReference type="PANTHER" id="PTHR43655:SF8">
    <property type="entry name" value="PARAPLEGIN"/>
    <property type="match status" value="1"/>
</dbReference>
<name>A0A1I7YMF9_9BILA</name>
<keyword evidence="11" id="KW-0862">Zinc</keyword>
<dbReference type="GO" id="GO:0004176">
    <property type="term" value="F:ATP-dependent peptidase activity"/>
    <property type="evidence" value="ECO:0007669"/>
    <property type="project" value="InterPro"/>
</dbReference>
<evidence type="ECO:0000259" key="19">
    <source>
        <dbReference type="SMART" id="SM00382"/>
    </source>
</evidence>
<dbReference type="GO" id="GO:0016887">
    <property type="term" value="F:ATP hydrolysis activity"/>
    <property type="evidence" value="ECO:0007669"/>
    <property type="project" value="InterPro"/>
</dbReference>
<evidence type="ECO:0000256" key="6">
    <source>
        <dbReference type="ARBA" id="ARBA00022670"/>
    </source>
</evidence>
<accession>A0A1I7YMF9</accession>
<dbReference type="GO" id="GO:0005745">
    <property type="term" value="C:m-AAA complex"/>
    <property type="evidence" value="ECO:0007669"/>
    <property type="project" value="TreeGrafter"/>
</dbReference>
<dbReference type="Gene3D" id="3.40.50.300">
    <property type="entry name" value="P-loop containing nucleotide triphosphate hydrolases"/>
    <property type="match status" value="1"/>
</dbReference>
<keyword evidence="7 18" id="KW-0812">Transmembrane</keyword>
<evidence type="ECO:0000256" key="12">
    <source>
        <dbReference type="ARBA" id="ARBA00022840"/>
    </source>
</evidence>
<dbReference type="Gene3D" id="1.10.8.60">
    <property type="match status" value="1"/>
</dbReference>
<dbReference type="GO" id="GO:0034982">
    <property type="term" value="P:mitochondrial protein processing"/>
    <property type="evidence" value="ECO:0007669"/>
    <property type="project" value="TreeGrafter"/>
</dbReference>
<keyword evidence="15" id="KW-0482">Metalloprotease</keyword>
<dbReference type="NCBIfam" id="TIGR01241">
    <property type="entry name" value="FtsH_fam"/>
    <property type="match status" value="1"/>
</dbReference>
<feature type="region of interest" description="Disordered" evidence="17">
    <location>
        <begin position="69"/>
        <end position="125"/>
    </location>
</feature>
<feature type="domain" description="AAA+ ATPase" evidence="19">
    <location>
        <begin position="342"/>
        <end position="483"/>
    </location>
</feature>
<protein>
    <submittedName>
        <fullName evidence="21">AAA domain-containing protein</fullName>
    </submittedName>
</protein>
<keyword evidence="14 18" id="KW-1133">Transmembrane helix</keyword>
<evidence type="ECO:0000256" key="5">
    <source>
        <dbReference type="ARBA" id="ARBA00010550"/>
    </source>
</evidence>
<evidence type="ECO:0000256" key="1">
    <source>
        <dbReference type="ARBA" id="ARBA00001947"/>
    </source>
</evidence>
<dbReference type="FunFam" id="1.20.58.760:FF:000003">
    <property type="entry name" value="AFG3-like AAA ATPase 2"/>
    <property type="match status" value="1"/>
</dbReference>